<feature type="compositionally biased region" description="Polar residues" evidence="1">
    <location>
        <begin position="864"/>
        <end position="890"/>
    </location>
</feature>
<feature type="region of interest" description="Disordered" evidence="1">
    <location>
        <begin position="710"/>
        <end position="750"/>
    </location>
</feature>
<dbReference type="RefSeq" id="XP_001026392.2">
    <property type="nucleotide sequence ID" value="XM_001026392.2"/>
</dbReference>
<organism evidence="2 3">
    <name type="scientific">Tetrahymena thermophila (strain SB210)</name>
    <dbReference type="NCBI Taxonomy" id="312017"/>
    <lineage>
        <taxon>Eukaryota</taxon>
        <taxon>Sar</taxon>
        <taxon>Alveolata</taxon>
        <taxon>Ciliophora</taxon>
        <taxon>Intramacronucleata</taxon>
        <taxon>Oligohymenophorea</taxon>
        <taxon>Hymenostomatida</taxon>
        <taxon>Tetrahymenina</taxon>
        <taxon>Tetrahymenidae</taxon>
        <taxon>Tetrahymena</taxon>
    </lineage>
</organism>
<evidence type="ECO:0000313" key="2">
    <source>
        <dbReference type="EMBL" id="EAS06147.2"/>
    </source>
</evidence>
<feature type="compositionally biased region" description="Basic and acidic residues" evidence="1">
    <location>
        <begin position="1133"/>
        <end position="1149"/>
    </location>
</feature>
<feature type="region of interest" description="Disordered" evidence="1">
    <location>
        <begin position="854"/>
        <end position="894"/>
    </location>
</feature>
<feature type="compositionally biased region" description="Low complexity" evidence="1">
    <location>
        <begin position="198"/>
        <end position="215"/>
    </location>
</feature>
<dbReference type="GeneID" id="7833350"/>
<dbReference type="InParanoid" id="I7LXT3"/>
<feature type="compositionally biased region" description="Polar residues" evidence="1">
    <location>
        <begin position="710"/>
        <end position="738"/>
    </location>
</feature>
<feature type="region of interest" description="Disordered" evidence="1">
    <location>
        <begin position="1133"/>
        <end position="1154"/>
    </location>
</feature>
<protein>
    <submittedName>
        <fullName evidence="2">Uncharacterized protein</fullName>
    </submittedName>
</protein>
<accession>I7LXT3</accession>
<keyword evidence="3" id="KW-1185">Reference proteome</keyword>
<feature type="compositionally biased region" description="Polar residues" evidence="1">
    <location>
        <begin position="1180"/>
        <end position="1199"/>
    </location>
</feature>
<dbReference type="OrthoDB" id="298860at2759"/>
<evidence type="ECO:0000256" key="1">
    <source>
        <dbReference type="SAM" id="MobiDB-lite"/>
    </source>
</evidence>
<feature type="compositionally biased region" description="Polar residues" evidence="1">
    <location>
        <begin position="1222"/>
        <end position="1231"/>
    </location>
</feature>
<dbReference type="KEGG" id="tet:TTHERM_00670710"/>
<gene>
    <name evidence="2" type="ORF">TTHERM_00670710</name>
</gene>
<name>I7LXT3_TETTS</name>
<feature type="region of interest" description="Disordered" evidence="1">
    <location>
        <begin position="1180"/>
        <end position="1232"/>
    </location>
</feature>
<feature type="region of interest" description="Disordered" evidence="1">
    <location>
        <begin position="196"/>
        <end position="215"/>
    </location>
</feature>
<proteinExistence type="predicted"/>
<sequence length="1557" mass="178854">MNHNLSEIKDLNSLSNRDSRSNYSIVSDDLGQQLLQLILEYQPNPQDQYLLELSKQRTVVEIDEKFRNSHINQTYTFPRKVTERDRNKARELQQILANSAQNSKEINKQFQFKETNKKNCQNEGIVNQEAKKVFIDDKQNFQFQNNENTDDSFSSLNDVSFYDLNSQNKICQKQIQHLQLNQPNHNVNSALQQMSKGNQIQVQKPQNQGNQQEQQNKIKHCYYTNQNNSNQQNLTQFIKTTTTNQKQQQAVKSHVQTDANKIKQSDIVQSNYYDNDMINIEINTGDNNNFNQNINISKEEIGLLQQQRQQNSKCQQGLKNNQVLHSTQLKKNTQIPKERNFHEMVSSNSNQLVDKQQIDNQMQRMPLTEKISNAKHLSNIDFINDAAQMQASSSTGTTTVIGEQVNLSKNKVNTNNSNKSDLNIKHSKMAFSQVEGVFTEADEIDEDTQHQTREEWVQSMIDQKAKADSSKQQKIGWMYTEGDIQNKSPQKQYYNVPTTQQQQVNAKVRKLKIASFHQGQKDQNQKLIQSLSLHNQFDQISNMPNTNHALPQTVYNKQNFQQKSQNQNFEKTNFSNQLKMGGINTNFLYDINEIQINTQLANLTSKSSKQENIMNTCSATQQPQEINKVIKYPFCIQNNLNNGNNNNAAFKQQNYLSENKLSKIIQSQQMNQTQQNTVAQNNIQNLSQTSKIINMSLDYQTQDTRFTPLRSNKIPSQVNRNNSQLQNPNSTSHLNNYISCGDEKNRSVSNSNNLEYSLSKSTKNKNLNISLSVTKGSALKDEPFQQEAIQTQSQFNQIHKRNQASIRKLRPKINFDGMSNDFSDLIPTSSKEQNFTQIDLSPYTQISKHIRSNTINNYHMKPPTTKNSHQRQPSDNALRSSATNRVVSEQSQEKIKTANFSSCANEVDGNNSSNKVMLADSTKSNVRFPQTYNNQKVKRTLKIQSCKYNSQKNQLLQEQFRNSNQYHGNMPNSTKNTYQIQPLQPCFEDELTQNKNAIKLEQQKLSMLRKENLNSFENKARFSQSQQQSNQLNQQKHILSNKSYLSKEKPIKEAGQLQNYERRYLKTDGDDQNDGSIFLNDNILFQNSKEFDKNSQVQISLHKNYSANSEFNLNEFSGKKITKQNFNQNCFKEDKFQQNSKSKSEENRISLKSNQVQAVNTNQYDQVKKKYFHKTNSIGKSLTSTQPLTLDSYSTDNPTSNQQSDNYSINSNSNNKQKASCPQKQESTQNIKDNKNQVLCYENTMNSYNNKCDEESKVSNSEQTNQRISSKIKKAVQNINEENFKNEECEEKQIQISKKPEQLNQILVQHMHKETKPQQQNQNGVRQVKKMAYNTSANNKNAYQNMSYTQESQNFNQDSQVQNRKLVACSLHEDNLKSYQIDPISKQPLLQQENSNQLQKLEYLKSSAISTASTQIGVTQQKVINKTVAYDSIQVKQNNNPSALRQKAAQTPSSLSVNTDQQINGVNNLTREIGSTYLGSHVTACSTQSNQSKNKSPLKQNLILPTNLQNNNGPVLPQYSSSTRNQNTVSLFKKKSNQLYSSVSYQSQNQTNLSTQL</sequence>
<feature type="region of interest" description="Disordered" evidence="1">
    <location>
        <begin position="1440"/>
        <end position="1463"/>
    </location>
</feature>
<feature type="compositionally biased region" description="Low complexity" evidence="1">
    <location>
        <begin position="1200"/>
        <end position="1220"/>
    </location>
</feature>
<reference evidence="3" key="1">
    <citation type="journal article" date="2006" name="PLoS Biol.">
        <title>Macronuclear genome sequence of the ciliate Tetrahymena thermophila, a model eukaryote.</title>
        <authorList>
            <person name="Eisen J.A."/>
            <person name="Coyne R.S."/>
            <person name="Wu M."/>
            <person name="Wu D."/>
            <person name="Thiagarajan M."/>
            <person name="Wortman J.R."/>
            <person name="Badger J.H."/>
            <person name="Ren Q."/>
            <person name="Amedeo P."/>
            <person name="Jones K.M."/>
            <person name="Tallon L.J."/>
            <person name="Delcher A.L."/>
            <person name="Salzberg S.L."/>
            <person name="Silva J.C."/>
            <person name="Haas B.J."/>
            <person name="Majoros W.H."/>
            <person name="Farzad M."/>
            <person name="Carlton J.M."/>
            <person name="Smith R.K. Jr."/>
            <person name="Garg J."/>
            <person name="Pearlman R.E."/>
            <person name="Karrer K.M."/>
            <person name="Sun L."/>
            <person name="Manning G."/>
            <person name="Elde N.C."/>
            <person name="Turkewitz A.P."/>
            <person name="Asai D.J."/>
            <person name="Wilkes D.E."/>
            <person name="Wang Y."/>
            <person name="Cai H."/>
            <person name="Collins K."/>
            <person name="Stewart B.A."/>
            <person name="Lee S.R."/>
            <person name="Wilamowska K."/>
            <person name="Weinberg Z."/>
            <person name="Ruzzo W.L."/>
            <person name="Wloga D."/>
            <person name="Gaertig J."/>
            <person name="Frankel J."/>
            <person name="Tsao C.-C."/>
            <person name="Gorovsky M.A."/>
            <person name="Keeling P.J."/>
            <person name="Waller R.F."/>
            <person name="Patron N.J."/>
            <person name="Cherry J.M."/>
            <person name="Stover N.A."/>
            <person name="Krieger C.J."/>
            <person name="del Toro C."/>
            <person name="Ryder H.F."/>
            <person name="Williamson S.C."/>
            <person name="Barbeau R.A."/>
            <person name="Hamilton E.P."/>
            <person name="Orias E."/>
        </authorList>
    </citation>
    <scope>NUCLEOTIDE SEQUENCE [LARGE SCALE GENOMIC DNA]</scope>
    <source>
        <strain evidence="3">SB210</strain>
    </source>
</reference>
<evidence type="ECO:0000313" key="3">
    <source>
        <dbReference type="Proteomes" id="UP000009168"/>
    </source>
</evidence>
<dbReference type="EMBL" id="GG662308">
    <property type="protein sequence ID" value="EAS06147.2"/>
    <property type="molecule type" value="Genomic_DNA"/>
</dbReference>
<dbReference type="Proteomes" id="UP000009168">
    <property type="component" value="Unassembled WGS sequence"/>
</dbReference>